<dbReference type="InterPro" id="IPR010730">
    <property type="entry name" value="HET"/>
</dbReference>
<reference evidence="3 4" key="1">
    <citation type="submission" date="2021-01" db="EMBL/GenBank/DDBJ databases">
        <title>Cercospora kikuchii MAFF 305040 whole genome shotgun sequence.</title>
        <authorList>
            <person name="Kashiwa T."/>
            <person name="Suzuki T."/>
        </authorList>
    </citation>
    <scope>NUCLEOTIDE SEQUENCE [LARGE SCALE GENOMIC DNA]</scope>
    <source>
        <strain evidence="3 4">MAFF 305040</strain>
    </source>
</reference>
<feature type="domain" description="CUE" evidence="2">
    <location>
        <begin position="731"/>
        <end position="774"/>
    </location>
</feature>
<evidence type="ECO:0000313" key="4">
    <source>
        <dbReference type="Proteomes" id="UP000825890"/>
    </source>
</evidence>
<dbReference type="RefSeq" id="XP_044655424.1">
    <property type="nucleotide sequence ID" value="XM_044799489.1"/>
</dbReference>
<feature type="region of interest" description="Disordered" evidence="1">
    <location>
        <begin position="777"/>
        <end position="797"/>
    </location>
</feature>
<dbReference type="CDD" id="cd14279">
    <property type="entry name" value="CUE"/>
    <property type="match status" value="1"/>
</dbReference>
<dbReference type="SUPFAM" id="SSF46934">
    <property type="entry name" value="UBA-like"/>
    <property type="match status" value="1"/>
</dbReference>
<feature type="compositionally biased region" description="Pro residues" evidence="1">
    <location>
        <begin position="781"/>
        <end position="793"/>
    </location>
</feature>
<dbReference type="PANTHER" id="PTHR24148:SF64">
    <property type="entry name" value="HETEROKARYON INCOMPATIBILITY DOMAIN-CONTAINING PROTEIN"/>
    <property type="match status" value="1"/>
</dbReference>
<dbReference type="InterPro" id="IPR003892">
    <property type="entry name" value="CUE"/>
</dbReference>
<dbReference type="GO" id="GO:0043130">
    <property type="term" value="F:ubiquitin binding"/>
    <property type="evidence" value="ECO:0007669"/>
    <property type="project" value="InterPro"/>
</dbReference>
<organism evidence="3 4">
    <name type="scientific">Cercospora kikuchii</name>
    <dbReference type="NCBI Taxonomy" id="84275"/>
    <lineage>
        <taxon>Eukaryota</taxon>
        <taxon>Fungi</taxon>
        <taxon>Dikarya</taxon>
        <taxon>Ascomycota</taxon>
        <taxon>Pezizomycotina</taxon>
        <taxon>Dothideomycetes</taxon>
        <taxon>Dothideomycetidae</taxon>
        <taxon>Mycosphaerellales</taxon>
        <taxon>Mycosphaerellaceae</taxon>
        <taxon>Cercospora</taxon>
    </lineage>
</organism>
<accession>A0A9P3FEG4</accession>
<sequence length="890" mass="99798">MATEKIPRAFLAPSRSAFVVIDPVTDEYHRILDRGNAVQLPLSQSYFAVSYVWNDWKEQPDDKYPSWKLIRERLLQVGNTDLPLYVANASSSEIAKKLSLTTNKAEPLRCWLDSQCINQDLLADKAYWIPRMNGVYFDASCTVLLLRDLDLTALHEAFKLMSCLILENFGGAQHSSHRCLFTPSCISLRSSISTELEEACLQVLEALWSGPWRKRAWIFQEILLSAKYMLVWGDASSVAYMSLATVGRIAAFFYSIHPEMTWLHEFWTWCKQCHCLREFYSEKCDMEATLLQLAENLNSTLPCDKYYALCGILGLSDVKYDSQHSAEQALSNIISHLTKQGRMGWMYAVPPSISSSGISLSDTYMSPFVLTKKKRQFAVAKYQESFVSDRFMGFPAVDMGTVDQITSLGTILKQSGKRFGEVLSDGLNRRALDGLWANASAAEKRLPAMLFRLGYDTIHPFRERVLFKQLWSALRLDLSDWTLDSVEEQSSALWLMTTILLFIRADSFVTDDPMQEQLVRMAAGELQNLCKALVMQRWHAVFWSLKSEGDVLSSSMVSLAWIQDDVSARAWLGRSVWSIRTQHSTDSLMIIADSASSLIRHPDNDVKRRPADGSTQLSETDATFFGVTLLVPKLLPLLTSNNATFHDNPAEFYGDMFDRALASVTMAFTQLSTAISDSWNQKAKFLMIPRRKDVVRPSSEGEQDRNMRDLVGQFQDFYFLAQSKDSETDAGQSYALEELQSIFPSLDRELLADILRMHDHNSEKATETCLDMTADASTAPALPPATASPPATAPPSATVSMAPIAPTPRVDSLPLISFSFTGTPSSQVAANTNIDSWVQHIQPSILDTSVPLVSEPEKDVNAIASHAIDSARSRSNSNNPFRRHMTPKPH</sequence>
<keyword evidence="4" id="KW-1185">Reference proteome</keyword>
<dbReference type="InterPro" id="IPR052895">
    <property type="entry name" value="HetReg/Transcr_Mod"/>
</dbReference>
<evidence type="ECO:0000313" key="3">
    <source>
        <dbReference type="EMBL" id="GIZ40937.1"/>
    </source>
</evidence>
<protein>
    <recommendedName>
        <fullName evidence="2">CUE domain-containing protein</fullName>
    </recommendedName>
</protein>
<gene>
    <name evidence="3" type="ORF">CKM354_000425700</name>
</gene>
<dbReference type="Pfam" id="PF06985">
    <property type="entry name" value="HET"/>
    <property type="match status" value="1"/>
</dbReference>
<dbReference type="EMBL" id="BOLY01000002">
    <property type="protein sequence ID" value="GIZ40937.1"/>
    <property type="molecule type" value="Genomic_DNA"/>
</dbReference>
<dbReference type="InterPro" id="IPR009060">
    <property type="entry name" value="UBA-like_sf"/>
</dbReference>
<proteinExistence type="predicted"/>
<dbReference type="Pfam" id="PF02845">
    <property type="entry name" value="CUE"/>
    <property type="match status" value="1"/>
</dbReference>
<dbReference type="Gene3D" id="1.10.8.10">
    <property type="entry name" value="DNA helicase RuvA subunit, C-terminal domain"/>
    <property type="match status" value="1"/>
</dbReference>
<dbReference type="PANTHER" id="PTHR24148">
    <property type="entry name" value="ANKYRIN REPEAT DOMAIN-CONTAINING PROTEIN 39 HOMOLOG-RELATED"/>
    <property type="match status" value="1"/>
</dbReference>
<dbReference type="Proteomes" id="UP000825890">
    <property type="component" value="Unassembled WGS sequence"/>
</dbReference>
<evidence type="ECO:0000259" key="2">
    <source>
        <dbReference type="PROSITE" id="PS51140"/>
    </source>
</evidence>
<dbReference type="OrthoDB" id="3744018at2759"/>
<feature type="compositionally biased region" description="Basic residues" evidence="1">
    <location>
        <begin position="881"/>
        <end position="890"/>
    </location>
</feature>
<name>A0A9P3FEG4_9PEZI</name>
<feature type="region of interest" description="Disordered" evidence="1">
    <location>
        <begin position="866"/>
        <end position="890"/>
    </location>
</feature>
<comment type="caution">
    <text evidence="3">The sequence shown here is derived from an EMBL/GenBank/DDBJ whole genome shotgun (WGS) entry which is preliminary data.</text>
</comment>
<dbReference type="PROSITE" id="PS51140">
    <property type="entry name" value="CUE"/>
    <property type="match status" value="1"/>
</dbReference>
<dbReference type="GeneID" id="68289832"/>
<dbReference type="AlphaFoldDB" id="A0A9P3FEG4"/>
<evidence type="ECO:0000256" key="1">
    <source>
        <dbReference type="SAM" id="MobiDB-lite"/>
    </source>
</evidence>